<dbReference type="InterPro" id="IPR029498">
    <property type="entry name" value="HeLo_dom"/>
</dbReference>
<dbReference type="VEuPathDB" id="FungiDB:TSTA_038680"/>
<name>B8M3S0_TALSN</name>
<keyword evidence="3" id="KW-1185">Reference proteome</keyword>
<dbReference type="RefSeq" id="XP_002481097.1">
    <property type="nucleotide sequence ID" value="XM_002481052.1"/>
</dbReference>
<sequence>MTLCKLEAAEMRLTRWGAALGIDGPDAKLVIEGDSDEEKVNKAYHWLNEIKRAFDSAMETSLRFTTTAKPEKLQLLENGEQIRKGSNALQKLHEKMRNISDERVKPRKRDRVSWALYRKGNYENLVENISMLTSKLVELFPSAVDAQKRLCQGEIREIEPESLDLLGNAIGEEDEIFKQAVKVELAKGPNLFTNIAVTDHFRGHFGNNIAAGEASAARAAGGNAVAHFGSNIGKYKGKTVFDTSQ</sequence>
<dbReference type="Gene3D" id="1.20.120.1020">
    <property type="entry name" value="Prion-inhibition and propagation, HeLo domain"/>
    <property type="match status" value="1"/>
</dbReference>
<accession>B8M3S0</accession>
<feature type="domain" description="Prion-inhibition and propagation HeLo" evidence="1">
    <location>
        <begin position="3"/>
        <end position="161"/>
    </location>
</feature>
<organism evidence="2 3">
    <name type="scientific">Talaromyces stipitatus (strain ATCC 10500 / CBS 375.48 / QM 6759 / NRRL 1006)</name>
    <name type="common">Penicillium stipitatum</name>
    <dbReference type="NCBI Taxonomy" id="441959"/>
    <lineage>
        <taxon>Eukaryota</taxon>
        <taxon>Fungi</taxon>
        <taxon>Dikarya</taxon>
        <taxon>Ascomycota</taxon>
        <taxon>Pezizomycotina</taxon>
        <taxon>Eurotiomycetes</taxon>
        <taxon>Eurotiomycetidae</taxon>
        <taxon>Eurotiales</taxon>
        <taxon>Trichocomaceae</taxon>
        <taxon>Talaromyces</taxon>
        <taxon>Talaromyces sect. Talaromyces</taxon>
    </lineage>
</organism>
<dbReference type="EMBL" id="EQ962654">
    <property type="protein sequence ID" value="EED20663.1"/>
    <property type="molecule type" value="Genomic_DNA"/>
</dbReference>
<proteinExistence type="predicted"/>
<dbReference type="STRING" id="441959.B8M3S0"/>
<evidence type="ECO:0000313" key="3">
    <source>
        <dbReference type="Proteomes" id="UP000001745"/>
    </source>
</evidence>
<dbReference type="Proteomes" id="UP000001745">
    <property type="component" value="Unassembled WGS sequence"/>
</dbReference>
<evidence type="ECO:0000313" key="2">
    <source>
        <dbReference type="EMBL" id="EED20663.1"/>
    </source>
</evidence>
<gene>
    <name evidence="2" type="ORF">TSTA_038680</name>
</gene>
<dbReference type="AlphaFoldDB" id="B8M3S0"/>
<protein>
    <recommendedName>
        <fullName evidence="1">Prion-inhibition and propagation HeLo domain-containing protein</fullName>
    </recommendedName>
</protein>
<dbReference type="InParanoid" id="B8M3S0"/>
<dbReference type="GeneID" id="8107910"/>
<dbReference type="Pfam" id="PF14479">
    <property type="entry name" value="HeLo"/>
    <property type="match status" value="1"/>
</dbReference>
<dbReference type="OMA" id="YMGRMID"/>
<dbReference type="OrthoDB" id="20872at2759"/>
<reference evidence="3" key="1">
    <citation type="journal article" date="2015" name="Genome Announc.">
        <title>Genome sequence of the AIDS-associated pathogen Penicillium marneffei (ATCC18224) and its near taxonomic relative Talaromyces stipitatus (ATCC10500).</title>
        <authorList>
            <person name="Nierman W.C."/>
            <person name="Fedorova-Abrams N.D."/>
            <person name="Andrianopoulos A."/>
        </authorList>
    </citation>
    <scope>NUCLEOTIDE SEQUENCE [LARGE SCALE GENOMIC DNA]</scope>
    <source>
        <strain evidence="3">ATCC 10500 / CBS 375.48 / QM 6759 / NRRL 1006</strain>
    </source>
</reference>
<dbReference type="InterPro" id="IPR038305">
    <property type="entry name" value="HeLo_sf"/>
</dbReference>
<evidence type="ECO:0000259" key="1">
    <source>
        <dbReference type="Pfam" id="PF14479"/>
    </source>
</evidence>
<dbReference type="HOGENOM" id="CLU_058675_0_0_1"/>
<dbReference type="PhylomeDB" id="B8M3S0"/>